<dbReference type="GO" id="GO:0016138">
    <property type="term" value="P:glycoside biosynthetic process"/>
    <property type="evidence" value="ECO:0007669"/>
    <property type="project" value="UniProtKB-ARBA"/>
</dbReference>
<evidence type="ECO:0008006" key="6">
    <source>
        <dbReference type="Google" id="ProtNLM"/>
    </source>
</evidence>
<evidence type="ECO:0000313" key="5">
    <source>
        <dbReference type="Proteomes" id="UP001311915"/>
    </source>
</evidence>
<dbReference type="GO" id="GO:0035251">
    <property type="term" value="F:UDP-glucosyltransferase activity"/>
    <property type="evidence" value="ECO:0007669"/>
    <property type="project" value="TreeGrafter"/>
</dbReference>
<reference evidence="4 5" key="1">
    <citation type="submission" date="2023-10" db="EMBL/GenBank/DDBJ databases">
        <title>Genome-Wide Identification Analysis in wild type Solanum Pinnatisectum Reveals Some Genes Defensing Phytophthora Infestans.</title>
        <authorList>
            <person name="Sun C."/>
        </authorList>
    </citation>
    <scope>NUCLEOTIDE SEQUENCE [LARGE SCALE GENOMIC DNA]</scope>
    <source>
        <strain evidence="4">LQN</strain>
        <tissue evidence="4">Leaf</tissue>
    </source>
</reference>
<dbReference type="Gene3D" id="3.40.50.2000">
    <property type="entry name" value="Glycogen Phosphorylase B"/>
    <property type="match status" value="2"/>
</dbReference>
<dbReference type="Pfam" id="PF00201">
    <property type="entry name" value="UDPGT"/>
    <property type="match status" value="1"/>
</dbReference>
<dbReference type="CDD" id="cd03784">
    <property type="entry name" value="GT1_Gtf-like"/>
    <property type="match status" value="1"/>
</dbReference>
<name>A0AAV9LL08_9SOLN</name>
<evidence type="ECO:0000256" key="3">
    <source>
        <dbReference type="ARBA" id="ARBA00022679"/>
    </source>
</evidence>
<protein>
    <recommendedName>
        <fullName evidence="6">Glycosyltransferase</fullName>
    </recommendedName>
</protein>
<sequence length="491" mass="55645">MESAIGEILVVPFFGQGHVLPLTELCKKLFSLNFKTTFILSSDISFSISSSLVHHPLVNVTDVDAPIPPPPRPEIKFDPQPIMMHYKQMRQGVESILTSYYKNNNNNNVTKNNKLKIVCAIVDIMILPYFGDVFTKFHVPIVAFSPFSAASLAMDYAAWKADVEFIKPGETRFLPDLPDEMAMDYGDIVRRYYNSSEEPLIGTKKKSFPTQPGDEPVWVQEVKVTSAILVNTYDVLEHTFLEYLAKQTRLPIYGIGLLPEKIWSLTSTKSLIHDKEIRTINNSSQKSNYSEDEVLNWLNTKSPNSVIYISFGSELLPTLQEHEEISKALEELSSQNFIWVISKNQDYYPNDLENKVGNRGLVIHGWAPQLLILSHPSTGGCLFHCGWNSTMEAIGQKVPLLAWPIRGDNFYNAKSIVCHLKIGYMVSSIRENIGLKKVKKDEIIQGIKRLMEDKQVHDIVEELSDKLRNANFPVGSIANLQDFKDFIMQAK</sequence>
<dbReference type="PANTHER" id="PTHR48047:SF187">
    <property type="entry name" value="CROCETIN GLUCOSYLTRANSFERASE 3-LIKE"/>
    <property type="match status" value="1"/>
</dbReference>
<dbReference type="AlphaFoldDB" id="A0AAV9LL08"/>
<keyword evidence="5" id="KW-1185">Reference proteome</keyword>
<dbReference type="FunFam" id="3.40.50.2000:FF:000060">
    <property type="entry name" value="Glycosyltransferase"/>
    <property type="match status" value="1"/>
</dbReference>
<proteinExistence type="inferred from homology"/>
<dbReference type="PANTHER" id="PTHR48047">
    <property type="entry name" value="GLYCOSYLTRANSFERASE"/>
    <property type="match status" value="1"/>
</dbReference>
<evidence type="ECO:0000313" key="4">
    <source>
        <dbReference type="EMBL" id="KAK4726028.1"/>
    </source>
</evidence>
<comment type="caution">
    <text evidence="4">The sequence shown here is derived from an EMBL/GenBank/DDBJ whole genome shotgun (WGS) entry which is preliminary data.</text>
</comment>
<accession>A0AAV9LL08</accession>
<gene>
    <name evidence="4" type="ORF">R3W88_030945</name>
</gene>
<keyword evidence="2" id="KW-0328">Glycosyltransferase</keyword>
<dbReference type="InterPro" id="IPR002213">
    <property type="entry name" value="UDP_glucos_trans"/>
</dbReference>
<dbReference type="SUPFAM" id="SSF53756">
    <property type="entry name" value="UDP-Glycosyltransferase/glycogen phosphorylase"/>
    <property type="match status" value="1"/>
</dbReference>
<evidence type="ECO:0000256" key="1">
    <source>
        <dbReference type="ARBA" id="ARBA00009995"/>
    </source>
</evidence>
<comment type="similarity">
    <text evidence="1">Belongs to the UDP-glycosyltransferase family.</text>
</comment>
<dbReference type="EMBL" id="JAWPEI010000005">
    <property type="protein sequence ID" value="KAK4726028.1"/>
    <property type="molecule type" value="Genomic_DNA"/>
</dbReference>
<dbReference type="Proteomes" id="UP001311915">
    <property type="component" value="Unassembled WGS sequence"/>
</dbReference>
<organism evidence="4 5">
    <name type="scientific">Solanum pinnatisectum</name>
    <name type="common">tansyleaf nightshade</name>
    <dbReference type="NCBI Taxonomy" id="50273"/>
    <lineage>
        <taxon>Eukaryota</taxon>
        <taxon>Viridiplantae</taxon>
        <taxon>Streptophyta</taxon>
        <taxon>Embryophyta</taxon>
        <taxon>Tracheophyta</taxon>
        <taxon>Spermatophyta</taxon>
        <taxon>Magnoliopsida</taxon>
        <taxon>eudicotyledons</taxon>
        <taxon>Gunneridae</taxon>
        <taxon>Pentapetalae</taxon>
        <taxon>asterids</taxon>
        <taxon>lamiids</taxon>
        <taxon>Solanales</taxon>
        <taxon>Solanaceae</taxon>
        <taxon>Solanoideae</taxon>
        <taxon>Solaneae</taxon>
        <taxon>Solanum</taxon>
    </lineage>
</organism>
<keyword evidence="3" id="KW-0808">Transferase</keyword>
<evidence type="ECO:0000256" key="2">
    <source>
        <dbReference type="ARBA" id="ARBA00022676"/>
    </source>
</evidence>